<dbReference type="NCBIfam" id="TIGR00217">
    <property type="entry name" value="malQ"/>
    <property type="match status" value="1"/>
</dbReference>
<dbReference type="STRING" id="700015.Corgl_1213"/>
<dbReference type="EMBL" id="CP002628">
    <property type="protein sequence ID" value="AEB07315.1"/>
    <property type="molecule type" value="Genomic_DNA"/>
</dbReference>
<keyword evidence="13" id="KW-1185">Reference proteome</keyword>
<organism evidence="12 13">
    <name type="scientific">Coriobacterium glomerans (strain ATCC 49209 / DSM 20642 / JCM 10262 / PW2)</name>
    <dbReference type="NCBI Taxonomy" id="700015"/>
    <lineage>
        <taxon>Bacteria</taxon>
        <taxon>Bacillati</taxon>
        <taxon>Actinomycetota</taxon>
        <taxon>Coriobacteriia</taxon>
        <taxon>Coriobacteriales</taxon>
        <taxon>Coriobacteriaceae</taxon>
        <taxon>Coriobacterium</taxon>
    </lineage>
</organism>
<evidence type="ECO:0000313" key="13">
    <source>
        <dbReference type="Proteomes" id="UP000006851"/>
    </source>
</evidence>
<evidence type="ECO:0000256" key="9">
    <source>
        <dbReference type="ARBA" id="ARBA00031501"/>
    </source>
</evidence>
<dbReference type="Pfam" id="PF02446">
    <property type="entry name" value="Glyco_hydro_77"/>
    <property type="match status" value="1"/>
</dbReference>
<comment type="catalytic activity">
    <reaction evidence="1 10">
        <text>Transfers a segment of a (1-&gt;4)-alpha-D-glucan to a new position in an acceptor, which may be glucose or a (1-&gt;4)-alpha-D-glucan.</text>
        <dbReference type="EC" id="2.4.1.25"/>
    </reaction>
</comment>
<dbReference type="InterPro" id="IPR017853">
    <property type="entry name" value="GH"/>
</dbReference>
<evidence type="ECO:0000256" key="1">
    <source>
        <dbReference type="ARBA" id="ARBA00000439"/>
    </source>
</evidence>
<dbReference type="SUPFAM" id="SSF51445">
    <property type="entry name" value="(Trans)glycosidases"/>
    <property type="match status" value="1"/>
</dbReference>
<dbReference type="Gene3D" id="3.20.20.80">
    <property type="entry name" value="Glycosidases"/>
    <property type="match status" value="1"/>
</dbReference>
<reference evidence="13" key="1">
    <citation type="journal article" date="2013" name="Stand. Genomic Sci.">
        <title>Complete genome sequence of Coriobacterium glomerans type strain (PW2(T)) from the midgut of Pyrrhocoris apterus L. (red soldier bug).</title>
        <authorList>
            <person name="Stackebrandt E."/>
            <person name="Zeytun A."/>
            <person name="Lapidus A."/>
            <person name="Nolan M."/>
            <person name="Lucas S."/>
            <person name="Hammon N."/>
            <person name="Deshpande S."/>
            <person name="Cheng J.F."/>
            <person name="Tapia R."/>
            <person name="Goodwin L.A."/>
            <person name="Pitluck S."/>
            <person name="Liolios K."/>
            <person name="Pagani I."/>
            <person name="Ivanova N."/>
            <person name="Mavromatis K."/>
            <person name="Mikhailova N."/>
            <person name="Huntemann M."/>
            <person name="Pati A."/>
            <person name="Chen A."/>
            <person name="Palaniappan K."/>
            <person name="Chang Y.J."/>
            <person name="Land M."/>
            <person name="Hauser L."/>
            <person name="Rohde M."/>
            <person name="Pukall R."/>
            <person name="Goker M."/>
            <person name="Detter J.C."/>
            <person name="Woyke T."/>
            <person name="Bristow J."/>
            <person name="Eisen J.A."/>
            <person name="Markowitz V."/>
            <person name="Hugenholtz P."/>
            <person name="Kyrpides N.C."/>
            <person name="Klenk H.P."/>
        </authorList>
    </citation>
    <scope>NUCLEOTIDE SEQUENCE</scope>
    <source>
        <strain evidence="13">ATCC 49209 / DSM 20642 / JCM 10262 / PW2</strain>
    </source>
</reference>
<evidence type="ECO:0000256" key="10">
    <source>
        <dbReference type="RuleBase" id="RU361207"/>
    </source>
</evidence>
<evidence type="ECO:0000256" key="3">
    <source>
        <dbReference type="ARBA" id="ARBA00012560"/>
    </source>
</evidence>
<evidence type="ECO:0000256" key="6">
    <source>
        <dbReference type="ARBA" id="ARBA00022679"/>
    </source>
</evidence>
<dbReference type="PANTHER" id="PTHR32438">
    <property type="entry name" value="4-ALPHA-GLUCANOTRANSFERASE DPE1, CHLOROPLASTIC/AMYLOPLASTIC"/>
    <property type="match status" value="1"/>
</dbReference>
<dbReference type="InterPro" id="IPR003385">
    <property type="entry name" value="Glyco_hydro_77"/>
</dbReference>
<dbReference type="NCBIfam" id="NF011080">
    <property type="entry name" value="PRK14508.1-3"/>
    <property type="match status" value="1"/>
</dbReference>
<evidence type="ECO:0000256" key="8">
    <source>
        <dbReference type="ARBA" id="ARBA00031423"/>
    </source>
</evidence>
<comment type="similarity">
    <text evidence="2 10">Belongs to the disproportionating enzyme family.</text>
</comment>
<evidence type="ECO:0000256" key="11">
    <source>
        <dbReference type="SAM" id="MobiDB-lite"/>
    </source>
</evidence>
<evidence type="ECO:0000256" key="5">
    <source>
        <dbReference type="ARBA" id="ARBA00022676"/>
    </source>
</evidence>
<evidence type="ECO:0000256" key="4">
    <source>
        <dbReference type="ARBA" id="ARBA00020295"/>
    </source>
</evidence>
<name>F2N8D2_CORGP</name>
<keyword evidence="6 10" id="KW-0808">Transferase</keyword>
<evidence type="ECO:0000313" key="12">
    <source>
        <dbReference type="EMBL" id="AEB07315.1"/>
    </source>
</evidence>
<keyword evidence="7 10" id="KW-0119">Carbohydrate metabolism</keyword>
<dbReference type="PANTHER" id="PTHR32438:SF5">
    <property type="entry name" value="4-ALPHA-GLUCANOTRANSFERASE DPE1, CHLOROPLASTIC_AMYLOPLASTIC"/>
    <property type="match status" value="1"/>
</dbReference>
<proteinExistence type="inferred from homology"/>
<evidence type="ECO:0000256" key="7">
    <source>
        <dbReference type="ARBA" id="ARBA00023277"/>
    </source>
</evidence>
<dbReference type="Proteomes" id="UP000006851">
    <property type="component" value="Chromosome"/>
</dbReference>
<sequence length="550" mass="61106">MRCAGILMPVSSLPSKRGIGTLGDQARRFIDFLVRSGQSAWQILPIVPTGYGDSPYQSFSSFAGNPYLIDLDDLADEGLICRAELDRIDWGADVARVDYEALYRERFAPLRAAVERLGAASPAALSAFTRAQASWLDDYALFMAIKDAHGGAAWSSWEPPLRFRQPAAIHRVRSELADGIAFWKGVQFLFFRQWARLAARAATADVAIIGDLPIYVAWDSADVWAHPEQFQLDAEETPIEVAGCPPDGFSAEGQRWGNPLFDWDRMRAGGYRWWIDRIAYQLRLFDVLRIDHYRGFDSYYAIPRASTTARGGRWRKGPGIEFFRALKRSIGEGRIIAEDLGFTTASVRHLLAQTGYPGMKVLQFAFDSRDGDGGRSMPGDYPRNCVAYVGTHDNDTVLGWLESAPAEDVVRARASLFLDADVDANWAMMRAIWNSPADTAIVQMQDVLGLDGSARMNTPSTLGGNWTWRALPGFASDDLAERLHCEMERCGRLPDPSDRHRVAEPMAGCGQLHDETRSSMGNRLARADDANGEQQHERGCDHGRGQSETC</sequence>
<keyword evidence="5 10" id="KW-0328">Glycosyltransferase</keyword>
<dbReference type="HOGENOM" id="CLU_014132_1_0_11"/>
<evidence type="ECO:0000256" key="2">
    <source>
        <dbReference type="ARBA" id="ARBA00005684"/>
    </source>
</evidence>
<dbReference type="eggNOG" id="COG1640">
    <property type="taxonomic scope" value="Bacteria"/>
</dbReference>
<gene>
    <name evidence="12" type="ordered locus">Corgl_1213</name>
</gene>
<dbReference type="KEGG" id="cgo:Corgl_1213"/>
<feature type="region of interest" description="Disordered" evidence="11">
    <location>
        <begin position="527"/>
        <end position="550"/>
    </location>
</feature>
<dbReference type="GO" id="GO:0004134">
    <property type="term" value="F:4-alpha-glucanotransferase activity"/>
    <property type="evidence" value="ECO:0007669"/>
    <property type="project" value="UniProtKB-EC"/>
</dbReference>
<accession>F2N8D2</accession>
<dbReference type="RefSeq" id="WP_013709058.1">
    <property type="nucleotide sequence ID" value="NC_015389.1"/>
</dbReference>
<protein>
    <recommendedName>
        <fullName evidence="4 10">4-alpha-glucanotransferase</fullName>
        <ecNumber evidence="3 10">2.4.1.25</ecNumber>
    </recommendedName>
    <alternativeName>
        <fullName evidence="8 10">Amylomaltase</fullName>
    </alternativeName>
    <alternativeName>
        <fullName evidence="9 10">Disproportionating enzyme</fullName>
    </alternativeName>
</protein>
<dbReference type="GO" id="GO:0005975">
    <property type="term" value="P:carbohydrate metabolic process"/>
    <property type="evidence" value="ECO:0007669"/>
    <property type="project" value="InterPro"/>
</dbReference>
<dbReference type="OrthoDB" id="9811841at2"/>
<dbReference type="EC" id="2.4.1.25" evidence="3 10"/>
<dbReference type="AlphaFoldDB" id="F2N8D2"/>